<dbReference type="Proteomes" id="UP001589943">
    <property type="component" value="Unassembled WGS sequence"/>
</dbReference>
<feature type="transmembrane region" description="Helical" evidence="1">
    <location>
        <begin position="65"/>
        <end position="85"/>
    </location>
</feature>
<keyword evidence="1" id="KW-1133">Transmembrane helix</keyword>
<feature type="transmembrane region" description="Helical" evidence="1">
    <location>
        <begin position="118"/>
        <end position="135"/>
    </location>
</feature>
<feature type="transmembrane region" description="Helical" evidence="1">
    <location>
        <begin position="20"/>
        <end position="53"/>
    </location>
</feature>
<dbReference type="RefSeq" id="WP_379480666.1">
    <property type="nucleotide sequence ID" value="NZ_JBHLTL010000004.1"/>
</dbReference>
<comment type="caution">
    <text evidence="2">The sequence shown here is derived from an EMBL/GenBank/DDBJ whole genome shotgun (WGS) entry which is preliminary data.</text>
</comment>
<dbReference type="EMBL" id="JBHLTL010000004">
    <property type="protein sequence ID" value="MFC0589165.1"/>
    <property type="molecule type" value="Genomic_DNA"/>
</dbReference>
<feature type="transmembrane region" description="Helical" evidence="1">
    <location>
        <begin position="141"/>
        <end position="159"/>
    </location>
</feature>
<accession>A0ABV6PH51</accession>
<keyword evidence="1" id="KW-0472">Membrane</keyword>
<organism evidence="2 3">
    <name type="scientific">Novosphingobium aquiterrae</name>
    <dbReference type="NCBI Taxonomy" id="624388"/>
    <lineage>
        <taxon>Bacteria</taxon>
        <taxon>Pseudomonadati</taxon>
        <taxon>Pseudomonadota</taxon>
        <taxon>Alphaproteobacteria</taxon>
        <taxon>Sphingomonadales</taxon>
        <taxon>Sphingomonadaceae</taxon>
        <taxon>Novosphingobium</taxon>
    </lineage>
</organism>
<keyword evidence="1" id="KW-0812">Transmembrane</keyword>
<feature type="transmembrane region" description="Helical" evidence="1">
    <location>
        <begin position="91"/>
        <end position="111"/>
    </location>
</feature>
<name>A0ABV6PH51_9SPHN</name>
<sequence>MEDTSTAPEVVPAPGPLAGLVILLIVVVLLVAYMAIALNFVADTALVGGFMLLWFWANNGQLEIARFPAALIGSVTGIGIAWFLVYGPAHMGGLGIALALGALLLGLYLDITKLAPMIVNNATMLFVTLAAAPLVQLHVNWVQLLLTTVLGGLFFAGTIEGIKRIAARFTPPD</sequence>
<protein>
    <recommendedName>
        <fullName evidence="4">DUF1097 domain-containing protein</fullName>
    </recommendedName>
</protein>
<reference evidence="2 3" key="1">
    <citation type="submission" date="2024-09" db="EMBL/GenBank/DDBJ databases">
        <authorList>
            <person name="Sun Q."/>
            <person name="Mori K."/>
        </authorList>
    </citation>
    <scope>NUCLEOTIDE SEQUENCE [LARGE SCALE GENOMIC DNA]</scope>
    <source>
        <strain evidence="2 3">NCAIM B.02537</strain>
    </source>
</reference>
<gene>
    <name evidence="2" type="ORF">ACFFF7_07035</name>
</gene>
<keyword evidence="3" id="KW-1185">Reference proteome</keyword>
<evidence type="ECO:0000256" key="1">
    <source>
        <dbReference type="SAM" id="Phobius"/>
    </source>
</evidence>
<evidence type="ECO:0008006" key="4">
    <source>
        <dbReference type="Google" id="ProtNLM"/>
    </source>
</evidence>
<evidence type="ECO:0000313" key="3">
    <source>
        <dbReference type="Proteomes" id="UP001589943"/>
    </source>
</evidence>
<evidence type="ECO:0000313" key="2">
    <source>
        <dbReference type="EMBL" id="MFC0589165.1"/>
    </source>
</evidence>
<proteinExistence type="predicted"/>